<organism evidence="1 2">
    <name type="scientific">Geodia barretti</name>
    <name type="common">Barrett's horny sponge</name>
    <dbReference type="NCBI Taxonomy" id="519541"/>
    <lineage>
        <taxon>Eukaryota</taxon>
        <taxon>Metazoa</taxon>
        <taxon>Porifera</taxon>
        <taxon>Demospongiae</taxon>
        <taxon>Heteroscleromorpha</taxon>
        <taxon>Tetractinellida</taxon>
        <taxon>Astrophorina</taxon>
        <taxon>Geodiidae</taxon>
        <taxon>Geodia</taxon>
    </lineage>
</organism>
<reference evidence="1" key="1">
    <citation type="submission" date="2023-03" db="EMBL/GenBank/DDBJ databases">
        <authorList>
            <person name="Steffen K."/>
            <person name="Cardenas P."/>
        </authorList>
    </citation>
    <scope>NUCLEOTIDE SEQUENCE</scope>
</reference>
<dbReference type="AlphaFoldDB" id="A0AA35S0N4"/>
<proteinExistence type="predicted"/>
<dbReference type="Proteomes" id="UP001174909">
    <property type="component" value="Unassembled WGS sequence"/>
</dbReference>
<keyword evidence="2" id="KW-1185">Reference proteome</keyword>
<protein>
    <recommendedName>
        <fullName evidence="3">DICT domain-containing protein</fullName>
    </recommendedName>
</protein>
<name>A0AA35S0N4_GEOBA</name>
<dbReference type="InterPro" id="IPR014729">
    <property type="entry name" value="Rossmann-like_a/b/a_fold"/>
</dbReference>
<gene>
    <name evidence="1" type="ORF">GBAR_LOCUS11841</name>
</gene>
<comment type="caution">
    <text evidence="1">The sequence shown here is derived from an EMBL/GenBank/DDBJ whole genome shotgun (WGS) entry which is preliminary data.</text>
</comment>
<sequence length="408" mass="45577">MEWAITNEDLSHPEKSGVIRFIERMERDLRNWGTPIEGFQFLNSALEMLRFSREIEDEVLAHPEGSDLYVGFQHTEKLLGEQLRYRHILDSGIRIVGFGEGEAPDFLADTAAEWVSLPRDHHLLLNQWFLVSTAPDPIAFVGWETSPDDQFGVGGVSAEGKSFEGFVTADPRIITALVEYLDEVREGHRKQKADVDQLACELPPGLAFEVEDDAVPVMMGRDHSGLRLAEPAQRILAVTDLHGSAEYNALRGWATELAIANASQLVLFEMSAAACLVTPYPEEHRKQWQRILNWRDLLPLGRAPLARQLARIQARGIEAGAILPTTHGFKHLAHWVEQENIDLILLPNSLVRPGRLARLRGYSLRSLLEHTNCRVMVVAANGTMCVAKAEDDLADAGLNHRMVGRLVA</sequence>
<evidence type="ECO:0008006" key="3">
    <source>
        <dbReference type="Google" id="ProtNLM"/>
    </source>
</evidence>
<evidence type="ECO:0000313" key="2">
    <source>
        <dbReference type="Proteomes" id="UP001174909"/>
    </source>
</evidence>
<dbReference type="Gene3D" id="3.40.50.620">
    <property type="entry name" value="HUPs"/>
    <property type="match status" value="1"/>
</dbReference>
<evidence type="ECO:0000313" key="1">
    <source>
        <dbReference type="EMBL" id="CAI8019731.1"/>
    </source>
</evidence>
<accession>A0AA35S0N4</accession>
<dbReference type="EMBL" id="CASHTH010001774">
    <property type="protein sequence ID" value="CAI8019731.1"/>
    <property type="molecule type" value="Genomic_DNA"/>
</dbReference>